<evidence type="ECO:0000256" key="5">
    <source>
        <dbReference type="ARBA" id="ARBA00022692"/>
    </source>
</evidence>
<comment type="subcellular location">
    <subcellularLocation>
        <location evidence="1">Cell membrane</location>
        <topology evidence="1">Multi-pass membrane protein</topology>
    </subcellularLocation>
</comment>
<comment type="similarity">
    <text evidence="2">Belongs to the binding-protein-dependent transport system permease family. FecCD subfamily.</text>
</comment>
<evidence type="ECO:0000256" key="2">
    <source>
        <dbReference type="ARBA" id="ARBA00007935"/>
    </source>
</evidence>
<comment type="caution">
    <text evidence="9">The sequence shown here is derived from an EMBL/GenBank/DDBJ whole genome shotgun (WGS) entry which is preliminary data.</text>
</comment>
<dbReference type="PANTHER" id="PTHR30472">
    <property type="entry name" value="FERRIC ENTEROBACTIN TRANSPORT SYSTEM PERMEASE PROTEIN"/>
    <property type="match status" value="1"/>
</dbReference>
<keyword evidence="10" id="KW-1185">Reference proteome</keyword>
<organism evidence="9 10">
    <name type="scientific">Prauserella flavalba</name>
    <dbReference type="NCBI Taxonomy" id="1477506"/>
    <lineage>
        <taxon>Bacteria</taxon>
        <taxon>Bacillati</taxon>
        <taxon>Actinomycetota</taxon>
        <taxon>Actinomycetes</taxon>
        <taxon>Pseudonocardiales</taxon>
        <taxon>Pseudonocardiaceae</taxon>
        <taxon>Prauserella</taxon>
    </lineage>
</organism>
<dbReference type="PANTHER" id="PTHR30472:SF24">
    <property type="entry name" value="FERRIC ENTEROBACTIN TRANSPORT SYSTEM PERMEASE PROTEIN FEPG"/>
    <property type="match status" value="1"/>
</dbReference>
<feature type="transmembrane region" description="Helical" evidence="8">
    <location>
        <begin position="319"/>
        <end position="339"/>
    </location>
</feature>
<feature type="transmembrane region" description="Helical" evidence="8">
    <location>
        <begin position="105"/>
        <end position="122"/>
    </location>
</feature>
<evidence type="ECO:0000256" key="8">
    <source>
        <dbReference type="SAM" id="Phobius"/>
    </source>
</evidence>
<dbReference type="GO" id="GO:0033214">
    <property type="term" value="P:siderophore-iron import into cell"/>
    <property type="evidence" value="ECO:0007669"/>
    <property type="project" value="TreeGrafter"/>
</dbReference>
<feature type="transmembrane region" description="Helical" evidence="8">
    <location>
        <begin position="205"/>
        <end position="227"/>
    </location>
</feature>
<evidence type="ECO:0000256" key="4">
    <source>
        <dbReference type="ARBA" id="ARBA00022475"/>
    </source>
</evidence>
<keyword evidence="6 8" id="KW-1133">Transmembrane helix</keyword>
<evidence type="ECO:0000313" key="10">
    <source>
        <dbReference type="Proteomes" id="UP000247892"/>
    </source>
</evidence>
<feature type="transmembrane region" description="Helical" evidence="8">
    <location>
        <begin position="159"/>
        <end position="178"/>
    </location>
</feature>
<dbReference type="Pfam" id="PF01032">
    <property type="entry name" value="FecCD"/>
    <property type="match status" value="1"/>
</dbReference>
<dbReference type="GO" id="GO:0005886">
    <property type="term" value="C:plasma membrane"/>
    <property type="evidence" value="ECO:0007669"/>
    <property type="project" value="UniProtKB-SubCell"/>
</dbReference>
<feature type="transmembrane region" description="Helical" evidence="8">
    <location>
        <begin position="75"/>
        <end position="93"/>
    </location>
</feature>
<evidence type="ECO:0000256" key="1">
    <source>
        <dbReference type="ARBA" id="ARBA00004651"/>
    </source>
</evidence>
<dbReference type="SUPFAM" id="SSF81345">
    <property type="entry name" value="ABC transporter involved in vitamin B12 uptake, BtuC"/>
    <property type="match status" value="1"/>
</dbReference>
<keyword evidence="4" id="KW-1003">Cell membrane</keyword>
<dbReference type="Gene3D" id="1.10.3470.10">
    <property type="entry name" value="ABC transporter involved in vitamin B12 uptake, BtuC"/>
    <property type="match status" value="1"/>
</dbReference>
<feature type="transmembrane region" description="Helical" evidence="8">
    <location>
        <begin position="248"/>
        <end position="274"/>
    </location>
</feature>
<dbReference type="Proteomes" id="UP000247892">
    <property type="component" value="Unassembled WGS sequence"/>
</dbReference>
<dbReference type="RefSeq" id="WP_110343067.1">
    <property type="nucleotide sequence ID" value="NZ_MASU01000016.1"/>
</dbReference>
<evidence type="ECO:0000313" key="9">
    <source>
        <dbReference type="EMBL" id="PXY20553.1"/>
    </source>
</evidence>
<evidence type="ECO:0000256" key="6">
    <source>
        <dbReference type="ARBA" id="ARBA00022989"/>
    </source>
</evidence>
<feature type="transmembrane region" description="Helical" evidence="8">
    <location>
        <begin position="286"/>
        <end position="307"/>
    </location>
</feature>
<evidence type="ECO:0008006" key="11">
    <source>
        <dbReference type="Google" id="ProtNLM"/>
    </source>
</evidence>
<keyword evidence="7 8" id="KW-0472">Membrane</keyword>
<feature type="transmembrane region" description="Helical" evidence="8">
    <location>
        <begin position="128"/>
        <end position="147"/>
    </location>
</feature>
<dbReference type="InterPro" id="IPR037294">
    <property type="entry name" value="ABC_BtuC-like"/>
</dbReference>
<dbReference type="OrthoDB" id="4455417at2"/>
<dbReference type="InterPro" id="IPR000522">
    <property type="entry name" value="ABC_transptr_permease_BtuC"/>
</dbReference>
<dbReference type="AlphaFoldDB" id="A0A318LIC6"/>
<evidence type="ECO:0000256" key="3">
    <source>
        <dbReference type="ARBA" id="ARBA00022448"/>
    </source>
</evidence>
<dbReference type="CDD" id="cd06550">
    <property type="entry name" value="TM_ABC_iron-siderophores_like"/>
    <property type="match status" value="1"/>
</dbReference>
<dbReference type="EMBL" id="MASU01000016">
    <property type="protein sequence ID" value="PXY20553.1"/>
    <property type="molecule type" value="Genomic_DNA"/>
</dbReference>
<protein>
    <recommendedName>
        <fullName evidence="11">Iron complex transport system permease protein</fullName>
    </recommendedName>
</protein>
<dbReference type="GO" id="GO:0022857">
    <property type="term" value="F:transmembrane transporter activity"/>
    <property type="evidence" value="ECO:0007669"/>
    <property type="project" value="InterPro"/>
</dbReference>
<accession>A0A318LIC6</accession>
<sequence>MSTRTVRVPGFSVRYSSRPAAVTGLLALLLLVLTGYALTVGKLPVSLGDALGMLAGEPGPSGVDYVFWAVRLPRVVTAVLVGAALGVSGAILQSLSRNPLGSPDVLGFAGGAATGALLQILLIGGGALAVALSALTGAFVTAAVVYLVAYRKGVPGQRLVLVGIGIGALLLSLNRYLLITAEVDDAFRAAVWLTGSLLDRTWDHVTIATVAVAVLVPASVLLLRRLALLELGDELSTGLGVPVGRTRLQLFVVAVGLAGAATAAAGPVAFVALAAPHLARRLLRPAGPSVVGSGLVGAVLLLASDVAAQQVFPTGELPVGVATGVLGGVYLATLLGRHWSRGPGLSG</sequence>
<reference evidence="9 10" key="1">
    <citation type="submission" date="2016-07" db="EMBL/GenBank/DDBJ databases">
        <title>Draft genome sequence of Prauserella sp. YIM 121212, isolated from alkaline soil.</title>
        <authorList>
            <person name="Ruckert C."/>
            <person name="Albersmeier A."/>
            <person name="Jiang C.-L."/>
            <person name="Jiang Y."/>
            <person name="Kalinowski J."/>
            <person name="Schneider O."/>
            <person name="Winkler A."/>
            <person name="Zotchev S.B."/>
        </authorList>
    </citation>
    <scope>NUCLEOTIDE SEQUENCE [LARGE SCALE GENOMIC DNA]</scope>
    <source>
        <strain evidence="9 10">YIM 121212</strain>
    </source>
</reference>
<proteinExistence type="inferred from homology"/>
<keyword evidence="5 8" id="KW-0812">Transmembrane</keyword>
<keyword evidence="3" id="KW-0813">Transport</keyword>
<evidence type="ECO:0000256" key="7">
    <source>
        <dbReference type="ARBA" id="ARBA00023136"/>
    </source>
</evidence>
<name>A0A318LIC6_9PSEU</name>
<gene>
    <name evidence="9" type="ORF">BA062_32530</name>
</gene>